<dbReference type="AlphaFoldDB" id="A0A183CAS4"/>
<evidence type="ECO:0000256" key="1">
    <source>
        <dbReference type="SAM" id="Coils"/>
    </source>
</evidence>
<dbReference type="WBParaSite" id="GPLIN_000997500">
    <property type="protein sequence ID" value="GPLIN_000997500"/>
    <property type="gene ID" value="GPLIN_000997500"/>
</dbReference>
<organism evidence="2 3">
    <name type="scientific">Globodera pallida</name>
    <name type="common">Potato cyst nematode worm</name>
    <name type="synonym">Heterodera pallida</name>
    <dbReference type="NCBI Taxonomy" id="36090"/>
    <lineage>
        <taxon>Eukaryota</taxon>
        <taxon>Metazoa</taxon>
        <taxon>Ecdysozoa</taxon>
        <taxon>Nematoda</taxon>
        <taxon>Chromadorea</taxon>
        <taxon>Rhabditida</taxon>
        <taxon>Tylenchina</taxon>
        <taxon>Tylenchomorpha</taxon>
        <taxon>Tylenchoidea</taxon>
        <taxon>Heteroderidae</taxon>
        <taxon>Heteroderinae</taxon>
        <taxon>Globodera</taxon>
    </lineage>
</organism>
<protein>
    <submittedName>
        <fullName evidence="3">CMP/dCMP-type deaminase domain-containing protein</fullName>
    </submittedName>
</protein>
<evidence type="ECO:0000313" key="3">
    <source>
        <dbReference type="WBParaSite" id="GPLIN_000997500"/>
    </source>
</evidence>
<proteinExistence type="predicted"/>
<accession>A0A183CAS4</accession>
<dbReference type="Proteomes" id="UP000050741">
    <property type="component" value="Unassembled WGS sequence"/>
</dbReference>
<feature type="coiled-coil region" evidence="1">
    <location>
        <begin position="57"/>
        <end position="84"/>
    </location>
</feature>
<reference evidence="3" key="2">
    <citation type="submission" date="2016-06" db="UniProtKB">
        <authorList>
            <consortium name="WormBaseParasite"/>
        </authorList>
    </citation>
    <scope>IDENTIFICATION</scope>
</reference>
<sequence length="181" mass="20852">MTQQATMSGTLAALLGHDTPHHLMQLLEHDDQYYQVKAMLGTSAPARSARVQGRMHVEKTIALYKEKEKKKEEEKKKQQQQQMNDCQFVAVLISYETKKEWVEEHNHCIVDHIKGTSSVAENHAEGYCWNNVYANKDKLLILETGRVMLTFDMCEECAYMNCRAADFMALPKPKKVKTELM</sequence>
<keyword evidence="2" id="KW-1185">Reference proteome</keyword>
<reference evidence="2" key="1">
    <citation type="submission" date="2014-05" db="EMBL/GenBank/DDBJ databases">
        <title>The genome and life-stage specific transcriptomes of Globodera pallida elucidate key aspects of plant parasitism by a cyst nematode.</title>
        <authorList>
            <person name="Cotton J.A."/>
            <person name="Lilley C.J."/>
            <person name="Jones L.M."/>
            <person name="Kikuchi T."/>
            <person name="Reid A.J."/>
            <person name="Thorpe P."/>
            <person name="Tsai I.J."/>
            <person name="Beasley H."/>
            <person name="Blok V."/>
            <person name="Cock P.J.A."/>
            <person name="Van den Akker S.E."/>
            <person name="Holroyd N."/>
            <person name="Hunt M."/>
            <person name="Mantelin S."/>
            <person name="Naghra H."/>
            <person name="Pain A."/>
            <person name="Palomares-Rius J.E."/>
            <person name="Zarowiecki M."/>
            <person name="Berriman M."/>
            <person name="Jones J.T."/>
            <person name="Urwin P.E."/>
        </authorList>
    </citation>
    <scope>NUCLEOTIDE SEQUENCE [LARGE SCALE GENOMIC DNA]</scope>
    <source>
        <strain evidence="2">Lindley</strain>
    </source>
</reference>
<name>A0A183CAS4_GLOPA</name>
<keyword evidence="1" id="KW-0175">Coiled coil</keyword>
<evidence type="ECO:0000313" key="2">
    <source>
        <dbReference type="Proteomes" id="UP000050741"/>
    </source>
</evidence>